<keyword evidence="6" id="KW-0326">Glycosidase</keyword>
<dbReference type="AlphaFoldDB" id="A0AAJ7ISJ0"/>
<evidence type="ECO:0000256" key="3">
    <source>
        <dbReference type="ARBA" id="ARBA00012658"/>
    </source>
</evidence>
<dbReference type="EC" id="3.2.1.45" evidence="3 6"/>
<dbReference type="SUPFAM" id="SSF51011">
    <property type="entry name" value="Glycosyl hydrolase domain"/>
    <property type="match status" value="1"/>
</dbReference>
<dbReference type="GO" id="GO:0006680">
    <property type="term" value="P:glucosylceramide catabolic process"/>
    <property type="evidence" value="ECO:0007669"/>
    <property type="project" value="TreeGrafter"/>
</dbReference>
<dbReference type="RefSeq" id="XP_017875581.1">
    <property type="nucleotide sequence ID" value="XM_018020092.2"/>
</dbReference>
<feature type="domain" description="Glycosyl hydrolase family 30 beta sandwich" evidence="9">
    <location>
        <begin position="447"/>
        <end position="505"/>
    </location>
</feature>
<sequence length="508" mass="57974">MWRILLLITFFFDEGTANDCVPYRVDGEIVACVCNATYCDGPFDDVPEVPKEGSSHWFMSNKQGDRMKMSQLEFGDCKESPKSQVLSIDTSKKYQTIIGFGGAFTDAVGINLLKLSPATQDQLLRAYYDRKKGSRYSLARVPIAGVDASTRPYSYDDVPNDVKLEHFALTIEDYDYKIPYLKKALDLNPDTKFLSAAWTAPQWMKFTEDDISGLTFLSYEYYKTYADYLIKFLDEYKKMGIDMWAISTGNEPLTALTFDVPLTSMGWMPESMADWVGNYFGPALAASSHNETLILAMDDNRSLLPWFVQPTLKCERSNKYVGGIAVHWYQDYLAEPDVLDEIHNEFPNKFILVTESSITTIWNTSQEKVGSWQHGERYILTMIEYLNHWTVGWVDWNIALDTTGGPNWQEVYLDAAIIVNPEADEFYKQPSYYAMQHFSRFVDRGSIRTSITDTDAVKSSAFLTPSGNVAVVLYNRNDTAQHVILKDSQKRTLCFDLPPQSMNTLIYH</sequence>
<keyword evidence="6" id="KW-0746">Sphingolipid metabolism</keyword>
<evidence type="ECO:0000313" key="11">
    <source>
        <dbReference type="RefSeq" id="XP_017875581.1"/>
    </source>
</evidence>
<keyword evidence="4 7" id="KW-0732">Signal</keyword>
<comment type="similarity">
    <text evidence="2 6">Belongs to the glycosyl hydrolase 30 family.</text>
</comment>
<evidence type="ECO:0000256" key="7">
    <source>
        <dbReference type="SAM" id="SignalP"/>
    </source>
</evidence>
<evidence type="ECO:0000256" key="5">
    <source>
        <dbReference type="ARBA" id="ARBA00022801"/>
    </source>
</evidence>
<accession>A0AAJ7ISJ0</accession>
<comment type="catalytic activity">
    <reaction evidence="1">
        <text>a beta-D-glucosyl-(1&lt;-&gt;1')-N-acylsphing-4-enine + H2O = an N-acylsphing-4-enine + D-glucose</text>
        <dbReference type="Rhea" id="RHEA:13269"/>
        <dbReference type="ChEBI" id="CHEBI:4167"/>
        <dbReference type="ChEBI" id="CHEBI:15377"/>
        <dbReference type="ChEBI" id="CHEBI:22801"/>
        <dbReference type="ChEBI" id="CHEBI:52639"/>
        <dbReference type="EC" id="3.2.1.45"/>
    </reaction>
    <physiologicalReaction direction="left-to-right" evidence="1">
        <dbReference type="Rhea" id="RHEA:13270"/>
    </physiologicalReaction>
</comment>
<dbReference type="GO" id="GO:0004348">
    <property type="term" value="F:glucosylceramidase activity"/>
    <property type="evidence" value="ECO:0007669"/>
    <property type="project" value="UniProtKB-EC"/>
</dbReference>
<evidence type="ECO:0000259" key="8">
    <source>
        <dbReference type="Pfam" id="PF02055"/>
    </source>
</evidence>
<evidence type="ECO:0000256" key="6">
    <source>
        <dbReference type="RuleBase" id="RU361188"/>
    </source>
</evidence>
<reference evidence="11" key="1">
    <citation type="submission" date="2025-08" db="UniProtKB">
        <authorList>
            <consortium name="RefSeq"/>
        </authorList>
    </citation>
    <scope>IDENTIFICATION</scope>
    <source>
        <tissue evidence="11">Whole body</tissue>
    </source>
</reference>
<dbReference type="InterPro" id="IPR033453">
    <property type="entry name" value="Glyco_hydro_30_TIM-barrel"/>
</dbReference>
<feature type="signal peptide" evidence="7">
    <location>
        <begin position="1"/>
        <end position="17"/>
    </location>
</feature>
<dbReference type="GO" id="GO:0016020">
    <property type="term" value="C:membrane"/>
    <property type="evidence" value="ECO:0007669"/>
    <property type="project" value="GOC"/>
</dbReference>
<dbReference type="InterPro" id="IPR033452">
    <property type="entry name" value="GH30_C"/>
</dbReference>
<dbReference type="InterPro" id="IPR017853">
    <property type="entry name" value="GH"/>
</dbReference>
<dbReference type="PRINTS" id="PR00843">
    <property type="entry name" value="GLHYDRLASE30"/>
</dbReference>
<evidence type="ECO:0000256" key="1">
    <source>
        <dbReference type="ARBA" id="ARBA00001013"/>
    </source>
</evidence>
<feature type="chain" id="PRO_5042480691" description="Glucosylceramidase" evidence="7">
    <location>
        <begin position="18"/>
        <end position="508"/>
    </location>
</feature>
<dbReference type="Proteomes" id="UP000694925">
    <property type="component" value="Unplaced"/>
</dbReference>
<keyword evidence="6" id="KW-0443">Lipid metabolism</keyword>
<dbReference type="InterPro" id="IPR001139">
    <property type="entry name" value="Glyco_hydro_30"/>
</dbReference>
<dbReference type="PANTHER" id="PTHR11069:SF23">
    <property type="entry name" value="LYSOSOMAL ACID GLUCOSYLCERAMIDASE"/>
    <property type="match status" value="1"/>
</dbReference>
<evidence type="ECO:0000256" key="4">
    <source>
        <dbReference type="ARBA" id="ARBA00022729"/>
    </source>
</evidence>
<dbReference type="Pfam" id="PF02055">
    <property type="entry name" value="Glyco_hydro_30"/>
    <property type="match status" value="1"/>
</dbReference>
<organism evidence="10 11">
    <name type="scientific">Ceratina calcarata</name>
    <dbReference type="NCBI Taxonomy" id="156304"/>
    <lineage>
        <taxon>Eukaryota</taxon>
        <taxon>Metazoa</taxon>
        <taxon>Ecdysozoa</taxon>
        <taxon>Arthropoda</taxon>
        <taxon>Hexapoda</taxon>
        <taxon>Insecta</taxon>
        <taxon>Pterygota</taxon>
        <taxon>Neoptera</taxon>
        <taxon>Endopterygota</taxon>
        <taxon>Hymenoptera</taxon>
        <taxon>Apocrita</taxon>
        <taxon>Aculeata</taxon>
        <taxon>Apoidea</taxon>
        <taxon>Anthophila</taxon>
        <taxon>Apidae</taxon>
        <taxon>Ceratina</taxon>
        <taxon>Zadontomerus</taxon>
    </lineage>
</organism>
<dbReference type="GeneID" id="108622299"/>
<name>A0AAJ7ISJ0_9HYME</name>
<dbReference type="Gene3D" id="3.20.20.80">
    <property type="entry name" value="Glycosidases"/>
    <property type="match status" value="1"/>
</dbReference>
<proteinExistence type="inferred from homology"/>
<dbReference type="Pfam" id="PF17189">
    <property type="entry name" value="Glyco_hydro_30C"/>
    <property type="match status" value="1"/>
</dbReference>
<gene>
    <name evidence="11" type="primary">LOC108622299</name>
</gene>
<keyword evidence="10" id="KW-1185">Reference proteome</keyword>
<protein>
    <recommendedName>
        <fullName evidence="3 6">Glucosylceramidase</fullName>
        <ecNumber evidence="3 6">3.2.1.45</ecNumber>
    </recommendedName>
</protein>
<evidence type="ECO:0000313" key="10">
    <source>
        <dbReference type="Proteomes" id="UP000694925"/>
    </source>
</evidence>
<dbReference type="PANTHER" id="PTHR11069">
    <property type="entry name" value="GLUCOSYLCERAMIDASE"/>
    <property type="match status" value="1"/>
</dbReference>
<evidence type="ECO:0000256" key="2">
    <source>
        <dbReference type="ARBA" id="ARBA00005382"/>
    </source>
</evidence>
<evidence type="ECO:0000259" key="9">
    <source>
        <dbReference type="Pfam" id="PF17189"/>
    </source>
</evidence>
<dbReference type="KEGG" id="ccal:108622299"/>
<keyword evidence="5 6" id="KW-0378">Hydrolase</keyword>
<dbReference type="SUPFAM" id="SSF51445">
    <property type="entry name" value="(Trans)glycosidases"/>
    <property type="match status" value="1"/>
</dbReference>
<feature type="domain" description="Glycosyl hydrolase family 30 TIM-barrel" evidence="8">
    <location>
        <begin position="97"/>
        <end position="442"/>
    </location>
</feature>